<feature type="compositionally biased region" description="Basic and acidic residues" evidence="1">
    <location>
        <begin position="226"/>
        <end position="237"/>
    </location>
</feature>
<dbReference type="EMBL" id="CADCVP010000131">
    <property type="protein sequence ID" value="CAA9488399.1"/>
    <property type="molecule type" value="Genomic_DNA"/>
</dbReference>
<reference evidence="2" key="1">
    <citation type="submission" date="2020-02" db="EMBL/GenBank/DDBJ databases">
        <authorList>
            <person name="Meier V. D."/>
        </authorList>
    </citation>
    <scope>NUCLEOTIDE SEQUENCE</scope>
    <source>
        <strain evidence="2">AVDCRST_MAG69</strain>
    </source>
</reference>
<feature type="compositionally biased region" description="Basic residues" evidence="1">
    <location>
        <begin position="26"/>
        <end position="67"/>
    </location>
</feature>
<feature type="region of interest" description="Disordered" evidence="1">
    <location>
        <begin position="1"/>
        <end position="283"/>
    </location>
</feature>
<feature type="compositionally biased region" description="Basic residues" evidence="1">
    <location>
        <begin position="75"/>
        <end position="91"/>
    </location>
</feature>
<protein>
    <submittedName>
        <fullName evidence="2">Undecaprenyl-phosphate alpha-N-acetylglucosaminyl 1-phosphate transferase</fullName>
        <ecNumber evidence="2">2.7.8.33</ecNumber>
    </submittedName>
</protein>
<proteinExistence type="predicted"/>
<dbReference type="EC" id="2.7.8.33" evidence="2"/>
<evidence type="ECO:0000313" key="2">
    <source>
        <dbReference type="EMBL" id="CAA9488399.1"/>
    </source>
</evidence>
<feature type="compositionally biased region" description="Basic residues" evidence="1">
    <location>
        <begin position="242"/>
        <end position="254"/>
    </location>
</feature>
<keyword evidence="2" id="KW-0808">Transferase</keyword>
<feature type="compositionally biased region" description="Basic and acidic residues" evidence="1">
    <location>
        <begin position="135"/>
        <end position="147"/>
    </location>
</feature>
<feature type="non-terminal residue" evidence="2">
    <location>
        <position position="384"/>
    </location>
</feature>
<feature type="non-terminal residue" evidence="2">
    <location>
        <position position="1"/>
    </location>
</feature>
<feature type="region of interest" description="Disordered" evidence="1">
    <location>
        <begin position="311"/>
        <end position="384"/>
    </location>
</feature>
<accession>A0A6J4S7R3</accession>
<sequence>GRRRRLRFSHRLRDLHAADAAGRAAGHARRRRRSGPRPRAGPRRHSAPGRDRHPGRRARRRHRLPARRHGDARGAHRRRPHHRGRRDRRRLGAPAGGEAGRPGDRSGHPGRGRGTRRDLHPPVPRSRGARRPRRADHADRSGGDRQRGQLLRWRRRAGGRRLRDLGGGLRGHRLRPGREQRRHPRRPHVRRRARIPAAQLPSRIGLHGRRRLEPPRPAARLHRRRGIAEDQRPDRPRGPARGPRRAVPRHRVRARQAAQVPAARLRRRRQPLPSPLRAHRLLPAPHGGLSVRLDAGHGRLGGRPALRAVLRQRRLPPRLVPRDGLPPAGSPGGERLPRLRPRDPQAPALPRARGAPREPRGDARGDRGPGRRGPQDGGVPRGAV</sequence>
<organism evidence="2">
    <name type="scientific">uncultured Solirubrobacteraceae bacterium</name>
    <dbReference type="NCBI Taxonomy" id="1162706"/>
    <lineage>
        <taxon>Bacteria</taxon>
        <taxon>Bacillati</taxon>
        <taxon>Actinomycetota</taxon>
        <taxon>Thermoleophilia</taxon>
        <taxon>Solirubrobacterales</taxon>
        <taxon>Solirubrobacteraceae</taxon>
        <taxon>environmental samples</taxon>
    </lineage>
</organism>
<name>A0A6J4S7R3_9ACTN</name>
<feature type="compositionally biased region" description="Basic residues" evidence="1">
    <location>
        <begin position="1"/>
        <end position="10"/>
    </location>
</feature>
<feature type="compositionally biased region" description="Basic residues" evidence="1">
    <location>
        <begin position="170"/>
        <end position="194"/>
    </location>
</feature>
<dbReference type="AlphaFoldDB" id="A0A6J4S7R3"/>
<gene>
    <name evidence="2" type="ORF">AVDCRST_MAG69-1193</name>
</gene>
<dbReference type="GO" id="GO:0036380">
    <property type="term" value="F:UDP-N-acetylglucosamine-undecaprenyl-phosphate N-acetylglucosaminephosphotransferase activity"/>
    <property type="evidence" value="ECO:0007669"/>
    <property type="project" value="UniProtKB-EC"/>
</dbReference>
<feature type="compositionally biased region" description="Gly residues" evidence="1">
    <location>
        <begin position="375"/>
        <end position="384"/>
    </location>
</feature>
<feature type="compositionally biased region" description="Basic and acidic residues" evidence="1">
    <location>
        <begin position="355"/>
        <end position="369"/>
    </location>
</feature>
<evidence type="ECO:0000256" key="1">
    <source>
        <dbReference type="SAM" id="MobiDB-lite"/>
    </source>
</evidence>